<feature type="compositionally biased region" description="Basic and acidic residues" evidence="1">
    <location>
        <begin position="189"/>
        <end position="202"/>
    </location>
</feature>
<sequence>MEELAGHSDQKVAMAKYEYRGKPRAWTSDVWREVYNLPKASPGGYVMKGKVQFTELRLLRLVKGDRWQSKFGVFLEQVEGDSDFVLFCQMLNAVLAPVRPEHFQHNQLAFYHYAWMAINDPTAPTPDWGDAVEKTVSRQIKALGVYNKATCLGPYLAHLYNHFHEMNSEENEDSKKQKALIQTVSDSDTEMKDEKEPKEEIPHTSWEGEASGSNLLDNKTAVDYHDWGVRIESLGRETSKLFEAFHMEVGNVTAEVVACNMEQIFTPPPVVEVDIQPWKKMVKNLINLLTMEQKKNREVVEQRDYFKGKTCRLKKGQESEMDTE</sequence>
<dbReference type="AlphaFoldDB" id="A0ABD1ZR92"/>
<keyword evidence="3" id="KW-1185">Reference proteome</keyword>
<feature type="region of interest" description="Disordered" evidence="1">
    <location>
        <begin position="183"/>
        <end position="212"/>
    </location>
</feature>
<dbReference type="EMBL" id="JBHFFA010000001">
    <property type="protein sequence ID" value="KAL2653983.1"/>
    <property type="molecule type" value="Genomic_DNA"/>
</dbReference>
<accession>A0ABD1ZR92</accession>
<reference evidence="2 3" key="1">
    <citation type="submission" date="2024-09" db="EMBL/GenBank/DDBJ databases">
        <title>Chromosome-scale assembly of Riccia fluitans.</title>
        <authorList>
            <person name="Paukszto L."/>
            <person name="Sawicki J."/>
            <person name="Karawczyk K."/>
            <person name="Piernik-Szablinska J."/>
            <person name="Szczecinska M."/>
            <person name="Mazdziarz M."/>
        </authorList>
    </citation>
    <scope>NUCLEOTIDE SEQUENCE [LARGE SCALE GENOMIC DNA]</scope>
    <source>
        <strain evidence="2">Rf_01</strain>
        <tissue evidence="2">Aerial parts of the thallus</tissue>
    </source>
</reference>
<organism evidence="2 3">
    <name type="scientific">Riccia fluitans</name>
    <dbReference type="NCBI Taxonomy" id="41844"/>
    <lineage>
        <taxon>Eukaryota</taxon>
        <taxon>Viridiplantae</taxon>
        <taxon>Streptophyta</taxon>
        <taxon>Embryophyta</taxon>
        <taxon>Marchantiophyta</taxon>
        <taxon>Marchantiopsida</taxon>
        <taxon>Marchantiidae</taxon>
        <taxon>Marchantiales</taxon>
        <taxon>Ricciaceae</taxon>
        <taxon>Riccia</taxon>
    </lineage>
</organism>
<proteinExistence type="predicted"/>
<evidence type="ECO:0000313" key="2">
    <source>
        <dbReference type="EMBL" id="KAL2653983.1"/>
    </source>
</evidence>
<evidence type="ECO:0000313" key="3">
    <source>
        <dbReference type="Proteomes" id="UP001605036"/>
    </source>
</evidence>
<evidence type="ECO:0000256" key="1">
    <source>
        <dbReference type="SAM" id="MobiDB-lite"/>
    </source>
</evidence>
<dbReference type="Proteomes" id="UP001605036">
    <property type="component" value="Unassembled WGS sequence"/>
</dbReference>
<gene>
    <name evidence="2" type="ORF">R1flu_022111</name>
</gene>
<comment type="caution">
    <text evidence="2">The sequence shown here is derived from an EMBL/GenBank/DDBJ whole genome shotgun (WGS) entry which is preliminary data.</text>
</comment>
<protein>
    <submittedName>
        <fullName evidence="2">Uncharacterized protein</fullName>
    </submittedName>
</protein>
<name>A0ABD1ZR92_9MARC</name>